<dbReference type="EMBL" id="JAUCBP010000010">
    <property type="protein sequence ID" value="MDM7861263.1"/>
    <property type="molecule type" value="Genomic_DNA"/>
</dbReference>
<dbReference type="EC" id="3.1.1.103" evidence="3"/>
<dbReference type="GO" id="GO:0016787">
    <property type="term" value="F:hydrolase activity"/>
    <property type="evidence" value="ECO:0007669"/>
    <property type="project" value="UniProtKB-KW"/>
</dbReference>
<gene>
    <name evidence="3" type="ORF">QTP81_11720</name>
</gene>
<keyword evidence="4" id="KW-1185">Reference proteome</keyword>
<keyword evidence="3" id="KW-0378">Hydrolase</keyword>
<dbReference type="Pfam" id="PF00144">
    <property type="entry name" value="Beta-lactamase"/>
    <property type="match status" value="1"/>
</dbReference>
<reference evidence="3 4" key="1">
    <citation type="submission" date="2023-06" db="EMBL/GenBank/DDBJ databases">
        <title>Alteromonas sp. ASW11-36 isolated from intertidal sand.</title>
        <authorList>
            <person name="Li Y."/>
        </authorList>
    </citation>
    <scope>NUCLEOTIDE SEQUENCE [LARGE SCALE GENOMIC DNA]</scope>
    <source>
        <strain evidence="3 4">ASW11-36</strain>
    </source>
</reference>
<keyword evidence="1" id="KW-0472">Membrane</keyword>
<feature type="domain" description="Beta-lactamase-related" evidence="2">
    <location>
        <begin position="68"/>
        <end position="391"/>
    </location>
</feature>
<keyword evidence="1" id="KW-1133">Transmembrane helix</keyword>
<name>A0ABT7SYK3_9ALTE</name>
<dbReference type="InterPro" id="IPR001466">
    <property type="entry name" value="Beta-lactam-related"/>
</dbReference>
<evidence type="ECO:0000259" key="2">
    <source>
        <dbReference type="Pfam" id="PF00144"/>
    </source>
</evidence>
<accession>A0ABT7SYK3</accession>
<dbReference type="Gene3D" id="3.40.710.10">
    <property type="entry name" value="DD-peptidase/beta-lactamase superfamily"/>
    <property type="match status" value="1"/>
</dbReference>
<protein>
    <submittedName>
        <fullName evidence="3">Serine hydrolase domain-containing protein</fullName>
        <ecNumber evidence="3">3.1.1.103</ecNumber>
    </submittedName>
</protein>
<dbReference type="RefSeq" id="WP_289365704.1">
    <property type="nucleotide sequence ID" value="NZ_JAUCBP010000010.1"/>
</dbReference>
<evidence type="ECO:0000256" key="1">
    <source>
        <dbReference type="SAM" id="Phobius"/>
    </source>
</evidence>
<dbReference type="Proteomes" id="UP001234343">
    <property type="component" value="Unassembled WGS sequence"/>
</dbReference>
<keyword evidence="1" id="KW-0812">Transmembrane</keyword>
<dbReference type="InterPro" id="IPR052794">
    <property type="entry name" value="Mito_Ser_Protease_LACTB"/>
</dbReference>
<dbReference type="SUPFAM" id="SSF56601">
    <property type="entry name" value="beta-lactamase/transpeptidase-like"/>
    <property type="match status" value="1"/>
</dbReference>
<evidence type="ECO:0000313" key="3">
    <source>
        <dbReference type="EMBL" id="MDM7861263.1"/>
    </source>
</evidence>
<feature type="transmembrane region" description="Helical" evidence="1">
    <location>
        <begin position="7"/>
        <end position="29"/>
    </location>
</feature>
<organism evidence="3 4">
    <name type="scientific">Alteromonas arenosi</name>
    <dbReference type="NCBI Taxonomy" id="3055817"/>
    <lineage>
        <taxon>Bacteria</taxon>
        <taxon>Pseudomonadati</taxon>
        <taxon>Pseudomonadota</taxon>
        <taxon>Gammaproteobacteria</taxon>
        <taxon>Alteromonadales</taxon>
        <taxon>Alteromonadaceae</taxon>
        <taxon>Alteromonas/Salinimonas group</taxon>
        <taxon>Alteromonas</taxon>
    </lineage>
</organism>
<dbReference type="PANTHER" id="PTHR46520:SF1">
    <property type="entry name" value="SERINE BETA-LACTAMASE-LIKE PROTEIN LACTB, MITOCHONDRIAL"/>
    <property type="match status" value="1"/>
</dbReference>
<sequence length="412" mass="44969">MIVKTSLKVIAVILITIASYAGAVQYWAWKWETPSKALPAGHLTFNESFSEEASGNLWAESAQVKMTELATQLQSVSMSGAMTVDGNLAWVGSVGLARVEPLEEATATTQYRIGSVSKALTAVAMMRMVEEGLLDLDVPIQTYLPDYPQHDADITLRQLASHMSGIRHYGFDIRRFPPTDSVSNEHYVDAIAALEQFKGDDLLFTPGQGFNYSTHGYTLLSAVMQAAGGKRFEALVADLVTQPLGTTSTQAESELQSTKLLAGFYSSDGGLYGETPEQNLSNKVAGGGFVSTPMDLVKLGRALLSEQLLKPESFTEMTTVQPMYDGSENQQGYALGWRHYETRHILDEDNQVDVIHHGGRSFGADTFLLLVPEYNIAVAITTNGQSEESRGEIQMLAYELAGMVIRERMAGD</sequence>
<proteinExistence type="predicted"/>
<dbReference type="PANTHER" id="PTHR46520">
    <property type="entry name" value="SERINE BETA-LACTAMASE-LIKE PROTEIN LACTB, MITOCHONDRIAL"/>
    <property type="match status" value="1"/>
</dbReference>
<comment type="caution">
    <text evidence="3">The sequence shown here is derived from an EMBL/GenBank/DDBJ whole genome shotgun (WGS) entry which is preliminary data.</text>
</comment>
<dbReference type="InterPro" id="IPR012338">
    <property type="entry name" value="Beta-lactam/transpept-like"/>
</dbReference>
<evidence type="ECO:0000313" key="4">
    <source>
        <dbReference type="Proteomes" id="UP001234343"/>
    </source>
</evidence>